<dbReference type="InterPro" id="IPR003660">
    <property type="entry name" value="HAMP_dom"/>
</dbReference>
<dbReference type="EMBL" id="CP031264">
    <property type="protein sequence ID" value="AXI77758.1"/>
    <property type="molecule type" value="Genomic_DNA"/>
</dbReference>
<feature type="transmembrane region" description="Helical" evidence="11">
    <location>
        <begin position="93"/>
        <end position="116"/>
    </location>
</feature>
<keyword evidence="4" id="KW-0597">Phosphoprotein</keyword>
<proteinExistence type="predicted"/>
<dbReference type="PRINTS" id="PR00344">
    <property type="entry name" value="BCTRLSENSOR"/>
</dbReference>
<dbReference type="InterPro" id="IPR003661">
    <property type="entry name" value="HisK_dim/P_dom"/>
</dbReference>
<keyword evidence="10 11" id="KW-0472">Membrane</keyword>
<evidence type="ECO:0000256" key="1">
    <source>
        <dbReference type="ARBA" id="ARBA00000085"/>
    </source>
</evidence>
<dbReference type="InterPro" id="IPR036097">
    <property type="entry name" value="HisK_dim/P_sf"/>
</dbReference>
<dbReference type="Gene3D" id="3.30.565.10">
    <property type="entry name" value="Histidine kinase-like ATPase, C-terminal domain"/>
    <property type="match status" value="1"/>
</dbReference>
<evidence type="ECO:0000256" key="9">
    <source>
        <dbReference type="ARBA" id="ARBA00023012"/>
    </source>
</evidence>
<evidence type="ECO:0000313" key="15">
    <source>
        <dbReference type="Proteomes" id="UP000249340"/>
    </source>
</evidence>
<gene>
    <name evidence="14" type="ORF">C7M71_010245</name>
</gene>
<keyword evidence="6 11" id="KW-0812">Transmembrane</keyword>
<dbReference type="InterPro" id="IPR004358">
    <property type="entry name" value="Sig_transdc_His_kin-like_C"/>
</dbReference>
<dbReference type="SMART" id="SM00387">
    <property type="entry name" value="HATPase_c"/>
    <property type="match status" value="1"/>
</dbReference>
<evidence type="ECO:0000256" key="8">
    <source>
        <dbReference type="ARBA" id="ARBA00022989"/>
    </source>
</evidence>
<evidence type="ECO:0000256" key="6">
    <source>
        <dbReference type="ARBA" id="ARBA00022692"/>
    </source>
</evidence>
<dbReference type="KEGG" id="stri:C7M71_010245"/>
<dbReference type="SMART" id="SM00388">
    <property type="entry name" value="HisKA"/>
    <property type="match status" value="1"/>
</dbReference>
<protein>
    <recommendedName>
        <fullName evidence="3">histidine kinase</fullName>
        <ecNumber evidence="3">2.7.13.3</ecNumber>
    </recommendedName>
</protein>
<evidence type="ECO:0000256" key="5">
    <source>
        <dbReference type="ARBA" id="ARBA00022679"/>
    </source>
</evidence>
<keyword evidence="15" id="KW-1185">Reference proteome</keyword>
<dbReference type="PANTHER" id="PTHR45436:SF5">
    <property type="entry name" value="SENSOR HISTIDINE KINASE TRCS"/>
    <property type="match status" value="1"/>
</dbReference>
<accession>A0A345SVK3</accession>
<reference evidence="15" key="1">
    <citation type="submission" date="2018-07" db="EMBL/GenBank/DDBJ databases">
        <title>Streptacidiphilus bronchialis DSM 106435 chromosome.</title>
        <authorList>
            <person name="Batra D."/>
            <person name="Gulvik C.A."/>
        </authorList>
    </citation>
    <scope>NUCLEOTIDE SEQUENCE [LARGE SCALE GENOMIC DNA]</scope>
    <source>
        <strain evidence="15">DSM 106435</strain>
    </source>
</reference>
<name>A0A345SVK3_9ACTN</name>
<evidence type="ECO:0000256" key="3">
    <source>
        <dbReference type="ARBA" id="ARBA00012438"/>
    </source>
</evidence>
<evidence type="ECO:0000256" key="2">
    <source>
        <dbReference type="ARBA" id="ARBA00004236"/>
    </source>
</evidence>
<dbReference type="Gene3D" id="6.10.340.10">
    <property type="match status" value="1"/>
</dbReference>
<evidence type="ECO:0000259" key="12">
    <source>
        <dbReference type="PROSITE" id="PS50109"/>
    </source>
</evidence>
<dbReference type="PROSITE" id="PS50885">
    <property type="entry name" value="HAMP"/>
    <property type="match status" value="1"/>
</dbReference>
<dbReference type="Gene3D" id="1.10.287.130">
    <property type="match status" value="1"/>
</dbReference>
<dbReference type="CDD" id="cd00075">
    <property type="entry name" value="HATPase"/>
    <property type="match status" value="1"/>
</dbReference>
<keyword evidence="8 11" id="KW-1133">Transmembrane helix</keyword>
<dbReference type="InterPro" id="IPR050428">
    <property type="entry name" value="TCS_sensor_his_kinase"/>
</dbReference>
<evidence type="ECO:0000256" key="4">
    <source>
        <dbReference type="ARBA" id="ARBA00022553"/>
    </source>
</evidence>
<evidence type="ECO:0000256" key="11">
    <source>
        <dbReference type="SAM" id="Phobius"/>
    </source>
</evidence>
<dbReference type="OrthoDB" id="9786919at2"/>
<dbReference type="InterPro" id="IPR005467">
    <property type="entry name" value="His_kinase_dom"/>
</dbReference>
<dbReference type="Pfam" id="PF00512">
    <property type="entry name" value="HisKA"/>
    <property type="match status" value="1"/>
</dbReference>
<dbReference type="RefSeq" id="WP_111491906.1">
    <property type="nucleotide sequence ID" value="NZ_CP031264.1"/>
</dbReference>
<keyword evidence="9" id="KW-0902">Two-component regulatory system</keyword>
<dbReference type="SUPFAM" id="SSF158472">
    <property type="entry name" value="HAMP domain-like"/>
    <property type="match status" value="1"/>
</dbReference>
<dbReference type="PROSITE" id="PS50109">
    <property type="entry name" value="HIS_KIN"/>
    <property type="match status" value="1"/>
</dbReference>
<keyword evidence="5" id="KW-0808">Transferase</keyword>
<dbReference type="SUPFAM" id="SSF55874">
    <property type="entry name" value="ATPase domain of HSP90 chaperone/DNA topoisomerase II/histidine kinase"/>
    <property type="match status" value="1"/>
</dbReference>
<dbReference type="SMART" id="SM00304">
    <property type="entry name" value="HAMP"/>
    <property type="match status" value="1"/>
</dbReference>
<feature type="domain" description="HAMP" evidence="13">
    <location>
        <begin position="117"/>
        <end position="170"/>
    </location>
</feature>
<evidence type="ECO:0000256" key="7">
    <source>
        <dbReference type="ARBA" id="ARBA00022777"/>
    </source>
</evidence>
<dbReference type="AlphaFoldDB" id="A0A345SVK3"/>
<evidence type="ECO:0000259" key="13">
    <source>
        <dbReference type="PROSITE" id="PS50885"/>
    </source>
</evidence>
<dbReference type="EC" id="2.7.13.3" evidence="3"/>
<dbReference type="InterPro" id="IPR036890">
    <property type="entry name" value="HATPase_C_sf"/>
</dbReference>
<dbReference type="GO" id="GO:0000155">
    <property type="term" value="F:phosphorelay sensor kinase activity"/>
    <property type="evidence" value="ECO:0007669"/>
    <property type="project" value="InterPro"/>
</dbReference>
<comment type="subcellular location">
    <subcellularLocation>
        <location evidence="2">Cell membrane</location>
    </subcellularLocation>
</comment>
<dbReference type="Pfam" id="PF02518">
    <property type="entry name" value="HATPase_c"/>
    <property type="match status" value="1"/>
</dbReference>
<sequence>MSGSADRRPLWDGSLRRHLTLVYGLMFFTAAAAVLAVSLVLVINSMHYSMDLAFDSYTGGPQAPPEVRIYLAERHAGDEATKRVILASMQRNLLLKGTLAALCVGVVATTAGWLVAGRLLRPLSLISSTAERIAGHTLHRRIDLEAPPGEVKTLADSFDRMLDRLDQAFAGQDRFIANAAHELKTPIALNRTLVEVAMSRPDAPPEVLRLGENLLAVSVRHERLIDALLTLARADDSLTERLPLDLADLARAVIEAAGPEARRHGISFDAVLAPARAIGDPLLLEQAVRNLVDNAVRYNAPADGRIRVETGRGRDGAQVTVANTGPVVSPHEIPVLFAPFRRLTDRVGSARGSGLGLSIVRAVAHAHGGSADARPRPGGGLEVRLAVPAVPPAPPRRNG</sequence>
<comment type="catalytic activity">
    <reaction evidence="1">
        <text>ATP + protein L-histidine = ADP + protein N-phospho-L-histidine.</text>
        <dbReference type="EC" id="2.7.13.3"/>
    </reaction>
</comment>
<dbReference type="SUPFAM" id="SSF47384">
    <property type="entry name" value="Homodimeric domain of signal transducing histidine kinase"/>
    <property type="match status" value="1"/>
</dbReference>
<evidence type="ECO:0000313" key="14">
    <source>
        <dbReference type="EMBL" id="AXI77758.1"/>
    </source>
</evidence>
<dbReference type="InterPro" id="IPR003594">
    <property type="entry name" value="HATPase_dom"/>
</dbReference>
<dbReference type="CDD" id="cd00082">
    <property type="entry name" value="HisKA"/>
    <property type="match status" value="1"/>
</dbReference>
<keyword evidence="7" id="KW-0418">Kinase</keyword>
<feature type="transmembrane region" description="Helical" evidence="11">
    <location>
        <begin position="20"/>
        <end position="43"/>
    </location>
</feature>
<dbReference type="CDD" id="cd06225">
    <property type="entry name" value="HAMP"/>
    <property type="match status" value="1"/>
</dbReference>
<dbReference type="Proteomes" id="UP000249340">
    <property type="component" value="Chromosome"/>
</dbReference>
<dbReference type="GO" id="GO:0005886">
    <property type="term" value="C:plasma membrane"/>
    <property type="evidence" value="ECO:0007669"/>
    <property type="project" value="UniProtKB-SubCell"/>
</dbReference>
<organism evidence="14 15">
    <name type="scientific">Peterkaempfera bronchialis</name>
    <dbReference type="NCBI Taxonomy" id="2126346"/>
    <lineage>
        <taxon>Bacteria</taxon>
        <taxon>Bacillati</taxon>
        <taxon>Actinomycetota</taxon>
        <taxon>Actinomycetes</taxon>
        <taxon>Kitasatosporales</taxon>
        <taxon>Streptomycetaceae</taxon>
        <taxon>Peterkaempfera</taxon>
    </lineage>
</organism>
<evidence type="ECO:0000256" key="10">
    <source>
        <dbReference type="ARBA" id="ARBA00023136"/>
    </source>
</evidence>
<feature type="domain" description="Histidine kinase" evidence="12">
    <location>
        <begin position="178"/>
        <end position="391"/>
    </location>
</feature>
<dbReference type="Pfam" id="PF00672">
    <property type="entry name" value="HAMP"/>
    <property type="match status" value="1"/>
</dbReference>
<dbReference type="PANTHER" id="PTHR45436">
    <property type="entry name" value="SENSOR HISTIDINE KINASE YKOH"/>
    <property type="match status" value="1"/>
</dbReference>